<keyword evidence="6" id="KW-1185">Reference proteome</keyword>
<dbReference type="GO" id="GO:0016810">
    <property type="term" value="F:hydrolase activity, acting on carbon-nitrogen (but not peptide) bonds"/>
    <property type="evidence" value="ECO:0007669"/>
    <property type="project" value="InterPro"/>
</dbReference>
<accession>A0A6C0U2X2</accession>
<proteinExistence type="predicted"/>
<gene>
    <name evidence="5" type="ORF">G3T16_04225</name>
</gene>
<dbReference type="Pfam" id="PF01522">
    <property type="entry name" value="Polysacc_deac_1"/>
    <property type="match status" value="1"/>
</dbReference>
<dbReference type="InterPro" id="IPR051398">
    <property type="entry name" value="Polysacch_Deacetylase"/>
</dbReference>
<dbReference type="Proteomes" id="UP000477680">
    <property type="component" value="Chromosome"/>
</dbReference>
<comment type="subcellular location">
    <subcellularLocation>
        <location evidence="1">Secreted</location>
    </subcellularLocation>
</comment>
<dbReference type="RefSeq" id="WP_163493965.1">
    <property type="nucleotide sequence ID" value="NZ_CP048711.1"/>
</dbReference>
<feature type="signal peptide" evidence="3">
    <location>
        <begin position="1"/>
        <end position="18"/>
    </location>
</feature>
<evidence type="ECO:0000313" key="5">
    <source>
        <dbReference type="EMBL" id="QIB64715.1"/>
    </source>
</evidence>
<feature type="domain" description="NodB homology" evidence="4">
    <location>
        <begin position="85"/>
        <end position="335"/>
    </location>
</feature>
<sequence length="335" mass="38200">MKRLVLRLCKFLGLFAVAARLTATRPRILCYHGIALEDEHEFRPGLFMRAGTFARRMALVRQWGFEPVSLDEMYRQGKTGKYQPYTLTITIDDGWAGIEQGMMPALREHSFPATLYLSTYFVEARRPVFKVAASYLFWKHGRDFVIPADSCIRPYSQRSSLDEDQLLALAKTMGSEFEQPILEELGRYFGESIADWEATGKFMFLSSTSVQKLAQQGLAIELHTHKHRFSEVGVDEARGEIDRNRESIHRIVGVRPQHFCYPRGEYSNEQLEVLQDLGIHTATTTRNELVARDDALYELPRIMDGEGTSDLEFEAELSGFMSLLRTGRACLPGGR</sequence>
<dbReference type="PANTHER" id="PTHR34216:SF3">
    <property type="entry name" value="POLY-BETA-1,6-N-ACETYL-D-GLUCOSAMINE N-DEACETYLASE"/>
    <property type="match status" value="1"/>
</dbReference>
<evidence type="ECO:0000256" key="2">
    <source>
        <dbReference type="ARBA" id="ARBA00022729"/>
    </source>
</evidence>
<dbReference type="Gene3D" id="3.20.20.370">
    <property type="entry name" value="Glycoside hydrolase/deacetylase"/>
    <property type="match status" value="1"/>
</dbReference>
<dbReference type="PANTHER" id="PTHR34216">
    <property type="match status" value="1"/>
</dbReference>
<protein>
    <submittedName>
        <fullName evidence="5">Polysaccharide deacetylase family protein</fullName>
    </submittedName>
</protein>
<keyword evidence="2 3" id="KW-0732">Signal</keyword>
<evidence type="ECO:0000259" key="4">
    <source>
        <dbReference type="PROSITE" id="PS51677"/>
    </source>
</evidence>
<name>A0A6C0U2X2_9GAMM</name>
<dbReference type="GO" id="GO:0005975">
    <property type="term" value="P:carbohydrate metabolic process"/>
    <property type="evidence" value="ECO:0007669"/>
    <property type="project" value="InterPro"/>
</dbReference>
<dbReference type="KEGG" id="kim:G3T16_04225"/>
<dbReference type="SUPFAM" id="SSF88713">
    <property type="entry name" value="Glycoside hydrolase/deacetylase"/>
    <property type="match status" value="1"/>
</dbReference>
<dbReference type="GO" id="GO:0005576">
    <property type="term" value="C:extracellular region"/>
    <property type="evidence" value="ECO:0007669"/>
    <property type="project" value="UniProtKB-SubCell"/>
</dbReference>
<reference evidence="5 6" key="1">
    <citation type="submission" date="2020-02" db="EMBL/GenBank/DDBJ databases">
        <title>Genome sequencing for Kineobactrum sp. M2.</title>
        <authorList>
            <person name="Park S.-J."/>
        </authorList>
    </citation>
    <scope>NUCLEOTIDE SEQUENCE [LARGE SCALE GENOMIC DNA]</scope>
    <source>
        <strain evidence="5 6">M2</strain>
    </source>
</reference>
<feature type="chain" id="PRO_5025653615" evidence="3">
    <location>
        <begin position="19"/>
        <end position="335"/>
    </location>
</feature>
<evidence type="ECO:0000313" key="6">
    <source>
        <dbReference type="Proteomes" id="UP000477680"/>
    </source>
</evidence>
<dbReference type="PROSITE" id="PS51677">
    <property type="entry name" value="NODB"/>
    <property type="match status" value="1"/>
</dbReference>
<dbReference type="EMBL" id="CP048711">
    <property type="protein sequence ID" value="QIB64715.1"/>
    <property type="molecule type" value="Genomic_DNA"/>
</dbReference>
<organism evidence="5 6">
    <name type="scientific">Kineobactrum salinum</name>
    <dbReference type="NCBI Taxonomy" id="2708301"/>
    <lineage>
        <taxon>Bacteria</taxon>
        <taxon>Pseudomonadati</taxon>
        <taxon>Pseudomonadota</taxon>
        <taxon>Gammaproteobacteria</taxon>
        <taxon>Cellvibrionales</taxon>
        <taxon>Halieaceae</taxon>
        <taxon>Kineobactrum</taxon>
    </lineage>
</organism>
<dbReference type="InterPro" id="IPR002509">
    <property type="entry name" value="NODB_dom"/>
</dbReference>
<dbReference type="AlphaFoldDB" id="A0A6C0U2X2"/>
<evidence type="ECO:0000256" key="1">
    <source>
        <dbReference type="ARBA" id="ARBA00004613"/>
    </source>
</evidence>
<dbReference type="InterPro" id="IPR011330">
    <property type="entry name" value="Glyco_hydro/deAcase_b/a-brl"/>
</dbReference>
<dbReference type="CDD" id="cd10918">
    <property type="entry name" value="CE4_NodB_like_5s_6s"/>
    <property type="match status" value="1"/>
</dbReference>
<evidence type="ECO:0000256" key="3">
    <source>
        <dbReference type="SAM" id="SignalP"/>
    </source>
</evidence>